<dbReference type="PANTHER" id="PTHR36617">
    <property type="entry name" value="PROTEIN, PUTATIVE-RELATED"/>
    <property type="match status" value="1"/>
</dbReference>
<evidence type="ECO:0000313" key="3">
    <source>
        <dbReference type="EMBL" id="CAI9267946.1"/>
    </source>
</evidence>
<sequence>MKLISMYAILVLLITTPIATSTSTSGVVNTESKININFCQMYLNWGSSCQDKNCNDYCYKLKGKFSWGNCVTMYGMRSRNSLALEIESTIIWWEINLSKSCLGQSPVILLLYFCGPSGGSLPQKPANVLSKRTFAGVWNNIAEVANELTKVGISFQDILKKKVKNGNDTLFWMDEWCDGEPLKDQFPDLYQLERRKTCRISQRVLAEGYNWEWRSVPTTGSQAHSFQMLSDAIDVYRPCPDPDSCICPLSDDGIFHVKAIKLRIDNKELAINEVVIPWLHDIPIKVNTFIWRANLGRIPSNLALKRRGITNIRESCPQCHIEDEDSDHIMIRCPLANKIWELIFQWCNIPKPDFQTIGDLIGLTKTWRRCRRKKNNLICICFGVMWILWKTRCELVFRSTRYSFSQIIDRVKSIVFNWIRHKRVECNIKWDEWCVCPLNCL</sequence>
<keyword evidence="1" id="KW-0732">Signal</keyword>
<evidence type="ECO:0000313" key="4">
    <source>
        <dbReference type="Proteomes" id="UP001177003"/>
    </source>
</evidence>
<evidence type="ECO:0000259" key="2">
    <source>
        <dbReference type="Pfam" id="PF13966"/>
    </source>
</evidence>
<evidence type="ECO:0000256" key="1">
    <source>
        <dbReference type="SAM" id="SignalP"/>
    </source>
</evidence>
<protein>
    <recommendedName>
        <fullName evidence="2">Reverse transcriptase zinc-binding domain-containing protein</fullName>
    </recommendedName>
</protein>
<dbReference type="EMBL" id="OX465077">
    <property type="protein sequence ID" value="CAI9267946.1"/>
    <property type="molecule type" value="Genomic_DNA"/>
</dbReference>
<reference evidence="3" key="1">
    <citation type="submission" date="2023-04" db="EMBL/GenBank/DDBJ databases">
        <authorList>
            <person name="Vijverberg K."/>
            <person name="Xiong W."/>
            <person name="Schranz E."/>
        </authorList>
    </citation>
    <scope>NUCLEOTIDE SEQUENCE</scope>
</reference>
<keyword evidence="4" id="KW-1185">Reference proteome</keyword>
<dbReference type="PANTHER" id="PTHR36617:SF16">
    <property type="entry name" value="OS04G0516500 PROTEIN"/>
    <property type="match status" value="1"/>
</dbReference>
<dbReference type="AlphaFoldDB" id="A0AA35YCJ5"/>
<dbReference type="InterPro" id="IPR026960">
    <property type="entry name" value="RVT-Znf"/>
</dbReference>
<feature type="chain" id="PRO_5041439837" description="Reverse transcriptase zinc-binding domain-containing protein" evidence="1">
    <location>
        <begin position="22"/>
        <end position="441"/>
    </location>
</feature>
<feature type="signal peptide" evidence="1">
    <location>
        <begin position="1"/>
        <end position="21"/>
    </location>
</feature>
<proteinExistence type="predicted"/>
<dbReference type="Pfam" id="PF13966">
    <property type="entry name" value="zf-RVT"/>
    <property type="match status" value="1"/>
</dbReference>
<gene>
    <name evidence="3" type="ORF">LSALG_LOCUS8401</name>
</gene>
<organism evidence="3 4">
    <name type="scientific">Lactuca saligna</name>
    <name type="common">Willowleaf lettuce</name>
    <dbReference type="NCBI Taxonomy" id="75948"/>
    <lineage>
        <taxon>Eukaryota</taxon>
        <taxon>Viridiplantae</taxon>
        <taxon>Streptophyta</taxon>
        <taxon>Embryophyta</taxon>
        <taxon>Tracheophyta</taxon>
        <taxon>Spermatophyta</taxon>
        <taxon>Magnoliopsida</taxon>
        <taxon>eudicotyledons</taxon>
        <taxon>Gunneridae</taxon>
        <taxon>Pentapetalae</taxon>
        <taxon>asterids</taxon>
        <taxon>campanulids</taxon>
        <taxon>Asterales</taxon>
        <taxon>Asteraceae</taxon>
        <taxon>Cichorioideae</taxon>
        <taxon>Cichorieae</taxon>
        <taxon>Lactucinae</taxon>
        <taxon>Lactuca</taxon>
    </lineage>
</organism>
<name>A0AA35YCJ5_LACSI</name>
<dbReference type="Proteomes" id="UP001177003">
    <property type="component" value="Chromosome 1"/>
</dbReference>
<feature type="domain" description="Reverse transcriptase zinc-binding" evidence="2">
    <location>
        <begin position="272"/>
        <end position="340"/>
    </location>
</feature>
<accession>A0AA35YCJ5</accession>